<dbReference type="InterPro" id="IPR004087">
    <property type="entry name" value="KH_dom"/>
</dbReference>
<sequence>MSSLHALLVLVSLMTGIFAGLLYQKRKNDNENIRNSKTAEDILSRARKEADEITKEAKLEAKDYVYKGKQEVERDSREKKKEIAALEKRLMTKEESIDGKLDQLTRKEDALLKKYEEAEEKQKVLDKLREEAEEIRNRMIAEIEKIAAMTREEAKQMLISELVEDAKIDAARELREIEEQTKMDAEKKAQSIIATAIQRCAPEYVGEISVSVVSLPSDEMKGRIIGREGRNIRTFESVTGVDIIVDDTPEAVILSSYDPFRREIAKMTLERLVTDGRIHPARIEELHDKCREELEKHVLEVGEQTLFDLGIHGVHKDISRLIGRLKYRTSYGQNVLGHSIEVAKICGTMAAELGLNEKIAKRAGLLHDIGKAIDYESEGSHTEIGLEVAKKYKEDWRVLNAIASHHGEEEFKCVESVLVQAADAMSASRPGARREVLESYLKRLENLETIASSFEGVSKCYAIQAGREVRIIVEPDKVTDERLVTLSKDISKKIEEELTYPGQIRVTVIREARSVGYAK</sequence>
<gene>
    <name evidence="5 9" type="primary">rny</name>
    <name evidence="9" type="ORF">EP073_09335</name>
</gene>
<dbReference type="CDD" id="cd22431">
    <property type="entry name" value="KH-I_RNaseY"/>
    <property type="match status" value="1"/>
</dbReference>
<dbReference type="GO" id="GO:0005886">
    <property type="term" value="C:plasma membrane"/>
    <property type="evidence" value="ECO:0007669"/>
    <property type="project" value="UniProtKB-UniRule"/>
</dbReference>
<dbReference type="PROSITE" id="PS50084">
    <property type="entry name" value="KH_TYPE_1"/>
    <property type="match status" value="1"/>
</dbReference>
<dbReference type="InterPro" id="IPR006674">
    <property type="entry name" value="HD_domain"/>
</dbReference>
<dbReference type="OrthoDB" id="9803205at2"/>
<dbReference type="Proteomes" id="UP000287502">
    <property type="component" value="Chromosome"/>
</dbReference>
<dbReference type="GO" id="GO:0004521">
    <property type="term" value="F:RNA endonuclease activity"/>
    <property type="evidence" value="ECO:0007669"/>
    <property type="project" value="UniProtKB-UniRule"/>
</dbReference>
<dbReference type="PROSITE" id="PS51831">
    <property type="entry name" value="HD"/>
    <property type="match status" value="1"/>
</dbReference>
<keyword evidence="10" id="KW-1185">Reference proteome</keyword>
<evidence type="ECO:0000256" key="2">
    <source>
        <dbReference type="ARBA" id="ARBA00022759"/>
    </source>
</evidence>
<comment type="similarity">
    <text evidence="5">Belongs to the RNase Y family.</text>
</comment>
<dbReference type="AlphaFoldDB" id="A0A410JZH6"/>
<organism evidence="9 10">
    <name type="scientific">Geovibrio thiophilus</name>
    <dbReference type="NCBI Taxonomy" id="139438"/>
    <lineage>
        <taxon>Bacteria</taxon>
        <taxon>Pseudomonadati</taxon>
        <taxon>Deferribacterota</taxon>
        <taxon>Deferribacteres</taxon>
        <taxon>Deferribacterales</taxon>
        <taxon>Geovibrionaceae</taxon>
        <taxon>Geovibrio</taxon>
    </lineage>
</organism>
<protein>
    <recommendedName>
        <fullName evidence="5 6">Ribonuclease Y</fullName>
        <shortName evidence="5">RNase Y</shortName>
        <ecNumber evidence="5 6">3.1.-.-</ecNumber>
    </recommendedName>
</protein>
<dbReference type="InterPro" id="IPR003607">
    <property type="entry name" value="HD/PDEase_dom"/>
</dbReference>
<dbReference type="GO" id="GO:0003723">
    <property type="term" value="F:RNA binding"/>
    <property type="evidence" value="ECO:0007669"/>
    <property type="project" value="UniProtKB-UniRule"/>
</dbReference>
<dbReference type="SUPFAM" id="SSF109604">
    <property type="entry name" value="HD-domain/PDEase-like"/>
    <property type="match status" value="1"/>
</dbReference>
<evidence type="ECO:0000256" key="7">
    <source>
        <dbReference type="SAM" id="Coils"/>
    </source>
</evidence>
<proteinExistence type="inferred from homology"/>
<dbReference type="CDD" id="cd00077">
    <property type="entry name" value="HDc"/>
    <property type="match status" value="1"/>
</dbReference>
<name>A0A410JZH6_9BACT</name>
<dbReference type="PANTHER" id="PTHR12826:SF15">
    <property type="entry name" value="RIBONUCLEASE Y"/>
    <property type="match status" value="1"/>
</dbReference>
<dbReference type="InterPro" id="IPR006675">
    <property type="entry name" value="HDIG_dom"/>
</dbReference>
<dbReference type="SUPFAM" id="SSF54791">
    <property type="entry name" value="Eukaryotic type KH-domain (KH-domain type I)"/>
    <property type="match status" value="1"/>
</dbReference>
<dbReference type="InterPro" id="IPR036612">
    <property type="entry name" value="KH_dom_type_1_sf"/>
</dbReference>
<dbReference type="Pfam" id="PF12072">
    <property type="entry name" value="RNase_Y_N"/>
    <property type="match status" value="1"/>
</dbReference>
<evidence type="ECO:0000256" key="5">
    <source>
        <dbReference type="HAMAP-Rule" id="MF_00335"/>
    </source>
</evidence>
<evidence type="ECO:0000313" key="10">
    <source>
        <dbReference type="Proteomes" id="UP000287502"/>
    </source>
</evidence>
<dbReference type="Gene3D" id="3.30.1370.10">
    <property type="entry name" value="K Homology domain, type 1"/>
    <property type="match status" value="1"/>
</dbReference>
<dbReference type="SMART" id="SM00322">
    <property type="entry name" value="KH"/>
    <property type="match status" value="1"/>
</dbReference>
<dbReference type="KEGG" id="gtl:EP073_09335"/>
<dbReference type="FunFam" id="1.10.3210.10:FF:000013">
    <property type="entry name" value="Ribonuclease Y"/>
    <property type="match status" value="1"/>
</dbReference>
<evidence type="ECO:0000313" key="9">
    <source>
        <dbReference type="EMBL" id="QAR33596.1"/>
    </source>
</evidence>
<evidence type="ECO:0000256" key="6">
    <source>
        <dbReference type="NCBIfam" id="TIGR03319"/>
    </source>
</evidence>
<dbReference type="InterPro" id="IPR022711">
    <property type="entry name" value="RNase_Y_N"/>
</dbReference>
<dbReference type="InterPro" id="IPR017705">
    <property type="entry name" value="Ribonuclease_Y"/>
</dbReference>
<dbReference type="GO" id="GO:0006402">
    <property type="term" value="P:mRNA catabolic process"/>
    <property type="evidence" value="ECO:0007669"/>
    <property type="project" value="UniProtKB-UniRule"/>
</dbReference>
<dbReference type="Pfam" id="PF01966">
    <property type="entry name" value="HD"/>
    <property type="match status" value="1"/>
</dbReference>
<dbReference type="GO" id="GO:0016787">
    <property type="term" value="F:hydrolase activity"/>
    <property type="evidence" value="ECO:0007669"/>
    <property type="project" value="UniProtKB-KW"/>
</dbReference>
<keyword evidence="1 5" id="KW-0540">Nuclease</keyword>
<accession>A0A410JZH6</accession>
<dbReference type="SMART" id="SM00471">
    <property type="entry name" value="HDc"/>
    <property type="match status" value="1"/>
</dbReference>
<evidence type="ECO:0000256" key="4">
    <source>
        <dbReference type="ARBA" id="ARBA00022884"/>
    </source>
</evidence>
<keyword evidence="3 5" id="KW-0378">Hydrolase</keyword>
<evidence type="ECO:0000256" key="1">
    <source>
        <dbReference type="ARBA" id="ARBA00022722"/>
    </source>
</evidence>
<keyword evidence="2 5" id="KW-0255">Endonuclease</keyword>
<dbReference type="InterPro" id="IPR004088">
    <property type="entry name" value="KH_dom_type_1"/>
</dbReference>
<dbReference type="EMBL" id="CP035108">
    <property type="protein sequence ID" value="QAR33596.1"/>
    <property type="molecule type" value="Genomic_DNA"/>
</dbReference>
<dbReference type="Pfam" id="PF00013">
    <property type="entry name" value="KH_1"/>
    <property type="match status" value="1"/>
</dbReference>
<dbReference type="Gene3D" id="1.10.3210.10">
    <property type="entry name" value="Hypothetical protein af1432"/>
    <property type="match status" value="1"/>
</dbReference>
<keyword evidence="4 5" id="KW-0694">RNA-binding</keyword>
<dbReference type="EC" id="3.1.-.-" evidence="5 6"/>
<dbReference type="NCBIfam" id="TIGR03319">
    <property type="entry name" value="RNase_Y"/>
    <property type="match status" value="1"/>
</dbReference>
<dbReference type="PANTHER" id="PTHR12826">
    <property type="entry name" value="RIBONUCLEASE Y"/>
    <property type="match status" value="1"/>
</dbReference>
<evidence type="ECO:0000259" key="8">
    <source>
        <dbReference type="PROSITE" id="PS51831"/>
    </source>
</evidence>
<dbReference type="HAMAP" id="MF_00335">
    <property type="entry name" value="RNase_Y"/>
    <property type="match status" value="1"/>
</dbReference>
<dbReference type="NCBIfam" id="TIGR00277">
    <property type="entry name" value="HDIG"/>
    <property type="match status" value="1"/>
</dbReference>
<evidence type="ECO:0000256" key="3">
    <source>
        <dbReference type="ARBA" id="ARBA00022801"/>
    </source>
</evidence>
<reference evidence="9 10" key="1">
    <citation type="submission" date="2019-01" db="EMBL/GenBank/DDBJ databases">
        <title>Geovibrio thiophilus DSM 11263, complete genome.</title>
        <authorList>
            <person name="Spring S."/>
            <person name="Bunk B."/>
            <person name="Sproer C."/>
        </authorList>
    </citation>
    <scope>NUCLEOTIDE SEQUENCE [LARGE SCALE GENOMIC DNA]</scope>
    <source>
        <strain evidence="9 10">DSM 11263</strain>
    </source>
</reference>
<keyword evidence="7" id="KW-0175">Coiled coil</keyword>
<feature type="domain" description="HD" evidence="8">
    <location>
        <begin position="335"/>
        <end position="428"/>
    </location>
</feature>
<feature type="coiled-coil region" evidence="7">
    <location>
        <begin position="36"/>
        <end position="188"/>
    </location>
</feature>
<dbReference type="RefSeq" id="WP_128466882.1">
    <property type="nucleotide sequence ID" value="NZ_CP035108.1"/>
</dbReference>
<comment type="function">
    <text evidence="5">Endoribonuclease that initiates mRNA decay.</text>
</comment>